<name>A0A1Q3E0V1_LENED</name>
<feature type="compositionally biased region" description="Low complexity" evidence="1">
    <location>
        <begin position="38"/>
        <end position="54"/>
    </location>
</feature>
<evidence type="ECO:0000313" key="3">
    <source>
        <dbReference type="Proteomes" id="UP000188533"/>
    </source>
</evidence>
<accession>A0A1Q3E0V1</accession>
<comment type="caution">
    <text evidence="2">The sequence shown here is derived from an EMBL/GenBank/DDBJ whole genome shotgun (WGS) entry which is preliminary data.</text>
</comment>
<evidence type="ECO:0000313" key="2">
    <source>
        <dbReference type="EMBL" id="GAW00875.1"/>
    </source>
</evidence>
<feature type="region of interest" description="Disordered" evidence="1">
    <location>
        <begin position="37"/>
        <end position="118"/>
    </location>
</feature>
<dbReference type="Proteomes" id="UP000188533">
    <property type="component" value="Unassembled WGS sequence"/>
</dbReference>
<feature type="compositionally biased region" description="Basic and acidic residues" evidence="1">
    <location>
        <begin position="56"/>
        <end position="67"/>
    </location>
</feature>
<keyword evidence="3" id="KW-1185">Reference proteome</keyword>
<sequence>MDYIECPCARCALKDPLLSRISRNLCRKHVKKHGLPIPTAAAAARPRTRSSARPEGSSDREGSDRRISTGIDIESSSDDDGHFEVGTGNGDEEPRPHEDRDRDPPPLPRPRAVAPDTEFREVKMPEAAELSLDPDFASGVAPTFRLGEIPGVRLAYLQAVYLNAMNNMSVKATTENLDMSLNILAFIGLKALDGVPIPGPNPCQVPNDA</sequence>
<proteinExistence type="predicted"/>
<dbReference type="EMBL" id="BDGU01000043">
    <property type="protein sequence ID" value="GAW00875.1"/>
    <property type="molecule type" value="Genomic_DNA"/>
</dbReference>
<protein>
    <submittedName>
        <fullName evidence="2">Uncharacterized protein</fullName>
    </submittedName>
</protein>
<organism evidence="2 3">
    <name type="scientific">Lentinula edodes</name>
    <name type="common">Shiitake mushroom</name>
    <name type="synonym">Lentinus edodes</name>
    <dbReference type="NCBI Taxonomy" id="5353"/>
    <lineage>
        <taxon>Eukaryota</taxon>
        <taxon>Fungi</taxon>
        <taxon>Dikarya</taxon>
        <taxon>Basidiomycota</taxon>
        <taxon>Agaricomycotina</taxon>
        <taxon>Agaricomycetes</taxon>
        <taxon>Agaricomycetidae</taxon>
        <taxon>Agaricales</taxon>
        <taxon>Marasmiineae</taxon>
        <taxon>Omphalotaceae</taxon>
        <taxon>Lentinula</taxon>
    </lineage>
</organism>
<gene>
    <name evidence="2" type="ORF">LENED_002430</name>
</gene>
<reference evidence="2 3" key="1">
    <citation type="submission" date="2016-08" db="EMBL/GenBank/DDBJ databases">
        <authorList>
            <consortium name="Lentinula edodes genome sequencing consortium"/>
            <person name="Sakamoto Y."/>
            <person name="Nakade K."/>
            <person name="Sato S."/>
            <person name="Yoshida Y."/>
            <person name="Miyazaki K."/>
            <person name="Natsume S."/>
            <person name="Konno N."/>
        </authorList>
    </citation>
    <scope>NUCLEOTIDE SEQUENCE [LARGE SCALE GENOMIC DNA]</scope>
    <source>
        <strain evidence="2 3">NBRC 111202</strain>
    </source>
</reference>
<feature type="compositionally biased region" description="Basic and acidic residues" evidence="1">
    <location>
        <begin position="92"/>
        <end position="104"/>
    </location>
</feature>
<reference evidence="2 3" key="2">
    <citation type="submission" date="2017-02" db="EMBL/GenBank/DDBJ databases">
        <title>A genome survey and senescence transcriptome analysis in Lentinula edodes.</title>
        <authorList>
            <person name="Sakamoto Y."/>
            <person name="Nakade K."/>
            <person name="Sato S."/>
            <person name="Yoshida Y."/>
            <person name="Miyazaki K."/>
            <person name="Natsume S."/>
            <person name="Konno N."/>
        </authorList>
    </citation>
    <scope>NUCLEOTIDE SEQUENCE [LARGE SCALE GENOMIC DNA]</scope>
    <source>
        <strain evidence="2 3">NBRC 111202</strain>
    </source>
</reference>
<evidence type="ECO:0000256" key="1">
    <source>
        <dbReference type="SAM" id="MobiDB-lite"/>
    </source>
</evidence>
<dbReference type="AlphaFoldDB" id="A0A1Q3E0V1"/>